<dbReference type="EMBL" id="LFTY01000002">
    <property type="protein sequence ID" value="KMW58609.1"/>
    <property type="molecule type" value="Genomic_DNA"/>
</dbReference>
<gene>
    <name evidence="1" type="ORF">AIOL_003587</name>
</gene>
<proteinExistence type="predicted"/>
<evidence type="ECO:0000313" key="2">
    <source>
        <dbReference type="Proteomes" id="UP000037178"/>
    </source>
</evidence>
<keyword evidence="2" id="KW-1185">Reference proteome</keyword>
<accession>A0A0J9EAE3</accession>
<dbReference type="PATRIC" id="fig|1675527.3.peg.3756"/>
<name>A0A0J9EAE3_9RHOB</name>
<evidence type="ECO:0000313" key="1">
    <source>
        <dbReference type="EMBL" id="KMW58609.1"/>
    </source>
</evidence>
<organism evidence="1 2">
    <name type="scientific">Candidatus Rhodobacter oscarellae</name>
    <dbReference type="NCBI Taxonomy" id="1675527"/>
    <lineage>
        <taxon>Bacteria</taxon>
        <taxon>Pseudomonadati</taxon>
        <taxon>Pseudomonadota</taxon>
        <taxon>Alphaproteobacteria</taxon>
        <taxon>Rhodobacterales</taxon>
        <taxon>Rhodobacter group</taxon>
        <taxon>Rhodobacter</taxon>
    </lineage>
</organism>
<dbReference type="OrthoDB" id="7873726at2"/>
<dbReference type="Proteomes" id="UP000037178">
    <property type="component" value="Unassembled WGS sequence"/>
</dbReference>
<protein>
    <submittedName>
        <fullName evidence="1">Uncharacterized protein</fullName>
    </submittedName>
</protein>
<sequence length="81" mass="8486">MALVMRFTDAAPAAVVILPSKPFIAAMPEGIAILSQNRLTLTLRDDGPDLAARLYASGAWLVLPAGLTGCLPLPKTLRQSG</sequence>
<dbReference type="STRING" id="1675527.AIOL_003587"/>
<reference evidence="1 2" key="1">
    <citation type="submission" date="2015-06" db="EMBL/GenBank/DDBJ databases">
        <title>Draft genome sequence of an Alphaproteobacteria species associated to the Mediterranean sponge Oscarella lobularis.</title>
        <authorList>
            <person name="Jourda C."/>
            <person name="Santini S."/>
            <person name="Claverie J.-M."/>
        </authorList>
    </citation>
    <scope>NUCLEOTIDE SEQUENCE [LARGE SCALE GENOMIC DNA]</scope>
    <source>
        <strain evidence="1">IGS</strain>
    </source>
</reference>
<dbReference type="AlphaFoldDB" id="A0A0J9EAE3"/>
<comment type="caution">
    <text evidence="1">The sequence shown here is derived from an EMBL/GenBank/DDBJ whole genome shotgun (WGS) entry which is preliminary data.</text>
</comment>